<feature type="transmembrane region" description="Helical" evidence="1">
    <location>
        <begin position="127"/>
        <end position="145"/>
    </location>
</feature>
<dbReference type="Proteomes" id="UP000198666">
    <property type="component" value="Unassembled WGS sequence"/>
</dbReference>
<reference evidence="3" key="1">
    <citation type="submission" date="2016-10" db="EMBL/GenBank/DDBJ databases">
        <authorList>
            <person name="Varghese N."/>
            <person name="Submissions S."/>
        </authorList>
    </citation>
    <scope>NUCLEOTIDE SEQUENCE [LARGE SCALE GENOMIC DNA]</scope>
    <source>
        <strain evidence="3">DSM 21620</strain>
    </source>
</reference>
<evidence type="ECO:0000313" key="3">
    <source>
        <dbReference type="Proteomes" id="UP000198666"/>
    </source>
</evidence>
<accession>A0A1G6LGG3</accession>
<proteinExistence type="predicted"/>
<dbReference type="STRING" id="361279.SAMN05421663_102378"/>
<keyword evidence="1" id="KW-0472">Membrane</keyword>
<gene>
    <name evidence="2" type="ORF">SAMN05421663_102378</name>
</gene>
<sequence length="189" mass="20921">MLDMLINVIQLILLYWKQGVPSEVLFVWMPMPFLLMVSELITRRVLKQPLHRASAYVKLLGTCIVLSGAWIALLPGLLHIAGELQMISITFSLDDAVILAGISLAIAACLLPLSVIWIKIKHRVMKYFYVVASGLIYTISLHIAAGTETELPLLINILLGLAFCVLAVAVPNLNYAEEQTTHHLKGQHT</sequence>
<feature type="transmembrane region" description="Helical" evidence="1">
    <location>
        <begin position="98"/>
        <end position="120"/>
    </location>
</feature>
<dbReference type="RefSeq" id="WP_093726197.1">
    <property type="nucleotide sequence ID" value="NZ_FMZB01000002.1"/>
</dbReference>
<organism evidence="2 3">
    <name type="scientific">Terribacillus halophilus</name>
    <dbReference type="NCBI Taxonomy" id="361279"/>
    <lineage>
        <taxon>Bacteria</taxon>
        <taxon>Bacillati</taxon>
        <taxon>Bacillota</taxon>
        <taxon>Bacilli</taxon>
        <taxon>Bacillales</taxon>
        <taxon>Bacillaceae</taxon>
        <taxon>Terribacillus</taxon>
    </lineage>
</organism>
<dbReference type="EMBL" id="FMZB01000002">
    <property type="protein sequence ID" value="SDC42340.1"/>
    <property type="molecule type" value="Genomic_DNA"/>
</dbReference>
<keyword evidence="1" id="KW-1133">Transmembrane helix</keyword>
<feature type="transmembrane region" description="Helical" evidence="1">
    <location>
        <begin position="151"/>
        <end position="170"/>
    </location>
</feature>
<evidence type="ECO:0000256" key="1">
    <source>
        <dbReference type="SAM" id="Phobius"/>
    </source>
</evidence>
<dbReference type="OrthoDB" id="2966232at2"/>
<protein>
    <submittedName>
        <fullName evidence="2">Uncharacterized protein</fullName>
    </submittedName>
</protein>
<feature type="transmembrane region" description="Helical" evidence="1">
    <location>
        <begin position="25"/>
        <end position="43"/>
    </location>
</feature>
<keyword evidence="1" id="KW-0812">Transmembrane</keyword>
<keyword evidence="3" id="KW-1185">Reference proteome</keyword>
<feature type="transmembrane region" description="Helical" evidence="1">
    <location>
        <begin position="55"/>
        <end position="78"/>
    </location>
</feature>
<evidence type="ECO:0000313" key="2">
    <source>
        <dbReference type="EMBL" id="SDC42340.1"/>
    </source>
</evidence>
<dbReference type="AlphaFoldDB" id="A0A1G6LGG3"/>
<name>A0A1G6LGG3_9BACI</name>